<protein>
    <submittedName>
        <fullName evidence="2">Uncharacterized protein</fullName>
    </submittedName>
</protein>
<sequence>MDSKMDMPTTISKSTKRPEPFARGHGPAPARLADLGAKSLQQARRDVAFAAAESLGAIAEK</sequence>
<dbReference type="KEGG" id="pbr:PB2503_13194"/>
<evidence type="ECO:0000313" key="3">
    <source>
        <dbReference type="Proteomes" id="UP000001302"/>
    </source>
</evidence>
<reference evidence="2 3" key="2">
    <citation type="journal article" date="2011" name="J. Bacteriol.">
        <title>Complete genome sequence of strain HTCC2503T of Parvularcula bermudensis, the type species of the order "Parvularculales" in the class Alphaproteobacteria.</title>
        <authorList>
            <person name="Oh H.M."/>
            <person name="Kang I."/>
            <person name="Vergin K.L."/>
            <person name="Kang D."/>
            <person name="Rhee K.H."/>
            <person name="Giovannoni S.J."/>
            <person name="Cho J.C."/>
        </authorList>
    </citation>
    <scope>NUCLEOTIDE SEQUENCE [LARGE SCALE GENOMIC DNA]</scope>
    <source>
        <strain evidence="3">ATCC BAA-594 / HTCC2503 / KCTC 12087</strain>
    </source>
</reference>
<evidence type="ECO:0000256" key="1">
    <source>
        <dbReference type="SAM" id="MobiDB-lite"/>
    </source>
</evidence>
<proteinExistence type="predicted"/>
<keyword evidence="3" id="KW-1185">Reference proteome</keyword>
<name>E0TGR7_PARBH</name>
<dbReference type="EMBL" id="CP002156">
    <property type="protein sequence ID" value="ADM10676.1"/>
    <property type="molecule type" value="Genomic_DNA"/>
</dbReference>
<dbReference type="Proteomes" id="UP000001302">
    <property type="component" value="Chromosome"/>
</dbReference>
<reference evidence="3" key="1">
    <citation type="submission" date="2010-08" db="EMBL/GenBank/DDBJ databases">
        <title>Genome sequence of Parvularcula bermudensis HTCC2503.</title>
        <authorList>
            <person name="Kang D.-M."/>
            <person name="Oh H.-M."/>
            <person name="Cho J.-C."/>
        </authorList>
    </citation>
    <scope>NUCLEOTIDE SEQUENCE [LARGE SCALE GENOMIC DNA]</scope>
    <source>
        <strain evidence="3">ATCC BAA-594 / HTCC2503 / KCTC 12087</strain>
    </source>
</reference>
<feature type="region of interest" description="Disordered" evidence="1">
    <location>
        <begin position="1"/>
        <end position="28"/>
    </location>
</feature>
<accession>E0TGR7</accession>
<organism evidence="2 3">
    <name type="scientific">Parvularcula bermudensis (strain ATCC BAA-594 / HTCC2503 / KCTC 12087)</name>
    <dbReference type="NCBI Taxonomy" id="314260"/>
    <lineage>
        <taxon>Bacteria</taxon>
        <taxon>Pseudomonadati</taxon>
        <taxon>Pseudomonadota</taxon>
        <taxon>Alphaproteobacteria</taxon>
        <taxon>Parvularculales</taxon>
        <taxon>Parvularculaceae</taxon>
        <taxon>Parvularcula</taxon>
    </lineage>
</organism>
<dbReference type="AlphaFoldDB" id="E0TGR7"/>
<dbReference type="HOGENOM" id="CLU_2918467_0_0_5"/>
<dbReference type="STRING" id="314260.PB2503_13194"/>
<evidence type="ECO:0000313" key="2">
    <source>
        <dbReference type="EMBL" id="ADM10676.1"/>
    </source>
</evidence>
<gene>
    <name evidence="2" type="ordered locus">PB2503_13194</name>
</gene>